<dbReference type="Gene3D" id="3.40.50.300">
    <property type="entry name" value="P-loop containing nucleotide triphosphate hydrolases"/>
    <property type="match status" value="1"/>
</dbReference>
<gene>
    <name evidence="1" type="ORF">RM844_02115</name>
</gene>
<evidence type="ECO:0000313" key="2">
    <source>
        <dbReference type="Proteomes" id="UP001183410"/>
    </source>
</evidence>
<dbReference type="EMBL" id="JAVREO010000001">
    <property type="protein sequence ID" value="MDT0265078.1"/>
    <property type="molecule type" value="Genomic_DNA"/>
</dbReference>
<accession>A0ABU2JK19</accession>
<evidence type="ECO:0000313" key="1">
    <source>
        <dbReference type="EMBL" id="MDT0265078.1"/>
    </source>
</evidence>
<dbReference type="Proteomes" id="UP001183410">
    <property type="component" value="Unassembled WGS sequence"/>
</dbReference>
<name>A0ABU2JK19_9ACTN</name>
<dbReference type="RefSeq" id="WP_311663978.1">
    <property type="nucleotide sequence ID" value="NZ_JAVREO010000001.1"/>
</dbReference>
<sequence>MRLEPITWDRLVTAVAERALGAEVAGPEGWRRVLIDGAPVAGGDRLAGAVAQELRLGGHPALVVDAAGFLRAASLRYEFGRRDPDSYRESWLDVGALWREVLTPLDPGGGGRVLPDLWDAERDRATRSDYVTLPPGGLLLLHGTFLLGRWFPAELSVHLGLSAGALARRTPADQRWTLPAFAHYDAERHPLESADVVVRMDRPERPAWNGGAGRA</sequence>
<keyword evidence="1" id="KW-0418">Kinase</keyword>
<keyword evidence="2" id="KW-1185">Reference proteome</keyword>
<keyword evidence="1" id="KW-0808">Transferase</keyword>
<dbReference type="GO" id="GO:0016301">
    <property type="term" value="F:kinase activity"/>
    <property type="evidence" value="ECO:0007669"/>
    <property type="project" value="UniProtKB-KW"/>
</dbReference>
<comment type="caution">
    <text evidence="1">The sequence shown here is derived from an EMBL/GenBank/DDBJ whole genome shotgun (WGS) entry which is preliminary data.</text>
</comment>
<dbReference type="InterPro" id="IPR027417">
    <property type="entry name" value="P-loop_NTPase"/>
</dbReference>
<protein>
    <submittedName>
        <fullName evidence="1">Uridine kinase</fullName>
    </submittedName>
</protein>
<organism evidence="1 2">
    <name type="scientific">Streptomyces chisholmiae</name>
    <dbReference type="NCBI Taxonomy" id="3075540"/>
    <lineage>
        <taxon>Bacteria</taxon>
        <taxon>Bacillati</taxon>
        <taxon>Actinomycetota</taxon>
        <taxon>Actinomycetes</taxon>
        <taxon>Kitasatosporales</taxon>
        <taxon>Streptomycetaceae</taxon>
        <taxon>Streptomyces</taxon>
    </lineage>
</organism>
<proteinExistence type="predicted"/>
<reference evidence="2" key="1">
    <citation type="submission" date="2023-07" db="EMBL/GenBank/DDBJ databases">
        <title>30 novel species of actinomycetes from the DSMZ collection.</title>
        <authorList>
            <person name="Nouioui I."/>
        </authorList>
    </citation>
    <scope>NUCLEOTIDE SEQUENCE [LARGE SCALE GENOMIC DNA]</scope>
    <source>
        <strain evidence="2">DSM 44915</strain>
    </source>
</reference>